<dbReference type="Proteomes" id="UP000320461">
    <property type="component" value="Unassembled WGS sequence"/>
</dbReference>
<feature type="region of interest" description="Disordered" evidence="1">
    <location>
        <begin position="59"/>
        <end position="123"/>
    </location>
</feature>
<organism evidence="3 4">
    <name type="scientific">Cellulomonas gelida</name>
    <dbReference type="NCBI Taxonomy" id="1712"/>
    <lineage>
        <taxon>Bacteria</taxon>
        <taxon>Bacillati</taxon>
        <taxon>Actinomycetota</taxon>
        <taxon>Actinomycetes</taxon>
        <taxon>Micrococcales</taxon>
        <taxon>Cellulomonadaceae</taxon>
        <taxon>Cellulomonas</taxon>
    </lineage>
</organism>
<feature type="transmembrane region" description="Helical" evidence="2">
    <location>
        <begin position="12"/>
        <end position="28"/>
    </location>
</feature>
<evidence type="ECO:0000256" key="2">
    <source>
        <dbReference type="SAM" id="Phobius"/>
    </source>
</evidence>
<gene>
    <name evidence="3" type="ORF">CGE01nite_30720</name>
</gene>
<evidence type="ECO:0000313" key="4">
    <source>
        <dbReference type="Proteomes" id="UP000320461"/>
    </source>
</evidence>
<comment type="caution">
    <text evidence="3">The sequence shown here is derived from an EMBL/GenBank/DDBJ whole genome shotgun (WGS) entry which is preliminary data.</text>
</comment>
<name>A0A4Y3KN36_9CELL</name>
<feature type="transmembrane region" description="Helical" evidence="2">
    <location>
        <begin position="34"/>
        <end position="51"/>
    </location>
</feature>
<dbReference type="EMBL" id="BJLQ01000051">
    <property type="protein sequence ID" value="GEA85821.1"/>
    <property type="molecule type" value="Genomic_DNA"/>
</dbReference>
<evidence type="ECO:0000256" key="1">
    <source>
        <dbReference type="SAM" id="MobiDB-lite"/>
    </source>
</evidence>
<protein>
    <submittedName>
        <fullName evidence="3">Uncharacterized protein</fullName>
    </submittedName>
</protein>
<evidence type="ECO:0000313" key="3">
    <source>
        <dbReference type="EMBL" id="GEA85821.1"/>
    </source>
</evidence>
<feature type="compositionally biased region" description="Low complexity" evidence="1">
    <location>
        <begin position="96"/>
        <end position="108"/>
    </location>
</feature>
<proteinExistence type="predicted"/>
<sequence>MLGRVLRDRAVRSALGAGLVIGLSAVFSGGRYPWPFAVIGVVWLVATVLRIRDVVTAARAEEPDTQQGGAEASPQPSGSESPRVQPPVSSGDVEAEGAAAVLEPAVALEGDEPDPGADGPARS</sequence>
<accession>A0A4Y3KN36</accession>
<dbReference type="AlphaFoldDB" id="A0A4Y3KN36"/>
<keyword evidence="2" id="KW-1133">Transmembrane helix</keyword>
<reference evidence="3 4" key="1">
    <citation type="submission" date="2019-06" db="EMBL/GenBank/DDBJ databases">
        <title>Whole genome shotgun sequence of Cellulomonas gelida NBRC 3748.</title>
        <authorList>
            <person name="Hosoyama A."/>
            <person name="Uohara A."/>
            <person name="Ohji S."/>
            <person name="Ichikawa N."/>
        </authorList>
    </citation>
    <scope>NUCLEOTIDE SEQUENCE [LARGE SCALE GENOMIC DNA]</scope>
    <source>
        <strain evidence="3 4">NBRC 3748</strain>
    </source>
</reference>
<keyword evidence="2" id="KW-0812">Transmembrane</keyword>
<keyword evidence="4" id="KW-1185">Reference proteome</keyword>
<keyword evidence="2" id="KW-0472">Membrane</keyword>